<reference evidence="1" key="1">
    <citation type="submission" date="2021-06" db="EMBL/GenBank/DDBJ databases">
        <authorList>
            <person name="Hodson N. C."/>
            <person name="Mongue J. A."/>
            <person name="Jaron S. K."/>
        </authorList>
    </citation>
    <scope>NUCLEOTIDE SEQUENCE</scope>
</reference>
<organism evidence="1 2">
    <name type="scientific">Allacma fusca</name>
    <dbReference type="NCBI Taxonomy" id="39272"/>
    <lineage>
        <taxon>Eukaryota</taxon>
        <taxon>Metazoa</taxon>
        <taxon>Ecdysozoa</taxon>
        <taxon>Arthropoda</taxon>
        <taxon>Hexapoda</taxon>
        <taxon>Collembola</taxon>
        <taxon>Symphypleona</taxon>
        <taxon>Sminthuridae</taxon>
        <taxon>Allacma</taxon>
    </lineage>
</organism>
<protein>
    <submittedName>
        <fullName evidence="1">Uncharacterized protein</fullName>
    </submittedName>
</protein>
<gene>
    <name evidence="1" type="ORF">AFUS01_LOCUS14634</name>
</gene>
<dbReference type="EMBL" id="CAJVCH010125617">
    <property type="protein sequence ID" value="CAG7725687.1"/>
    <property type="molecule type" value="Genomic_DNA"/>
</dbReference>
<accession>A0A8J2NTN0</accession>
<name>A0A8J2NTN0_9HEXA</name>
<dbReference type="AlphaFoldDB" id="A0A8J2NTN0"/>
<proteinExistence type="predicted"/>
<evidence type="ECO:0000313" key="2">
    <source>
        <dbReference type="Proteomes" id="UP000708208"/>
    </source>
</evidence>
<dbReference type="Proteomes" id="UP000708208">
    <property type="component" value="Unassembled WGS sequence"/>
</dbReference>
<sequence length="24" mass="2869">MAYGDPRKVQICRSKCYLRVQILQ</sequence>
<comment type="caution">
    <text evidence="1">The sequence shown here is derived from an EMBL/GenBank/DDBJ whole genome shotgun (WGS) entry which is preliminary data.</text>
</comment>
<feature type="non-terminal residue" evidence="1">
    <location>
        <position position="1"/>
    </location>
</feature>
<evidence type="ECO:0000313" key="1">
    <source>
        <dbReference type="EMBL" id="CAG7725687.1"/>
    </source>
</evidence>
<keyword evidence="2" id="KW-1185">Reference proteome</keyword>